<evidence type="ECO:0000256" key="2">
    <source>
        <dbReference type="ARBA" id="ARBA00022801"/>
    </source>
</evidence>
<evidence type="ECO:0000259" key="4">
    <source>
        <dbReference type="PROSITE" id="PS50175"/>
    </source>
</evidence>
<feature type="compositionally biased region" description="Polar residues" evidence="3">
    <location>
        <begin position="769"/>
        <end position="779"/>
    </location>
</feature>
<dbReference type="InterPro" id="IPR001810">
    <property type="entry name" value="F-box_dom"/>
</dbReference>
<evidence type="ECO:0000256" key="1">
    <source>
        <dbReference type="ARBA" id="ARBA00022750"/>
    </source>
</evidence>
<sequence>MPLDILFTVSSHTLSSCPAANDHRSVPYFLPEGRDLANLSRVDEIFCRTLTANVSFVWKAVREADGGLEPPRGIPEYRWVDLLFGKSVCDCISSALQRIFLLTGSLVDAFANYARKQKAQPGSSKRLAEFRTEREKAAYQVSPPTDWTAVTGVPSSHSTNVQNDITEGSDFRLLTPEDEARKRRLLKDAYEYFSYWTIAVFHCQHCSYRVDRAKPDDEVRPHIRDKHDVADPQMDRDLFLTLGANMPMEERPPFGSDPAKTTRSPQITYIDLEYRPCLDSLALFKASYNPVLIRRKESRITILLDHHHLGFSSFDSPATKMQKCSARAIVPTKRKNLAERESSEWGSEDEESDFDGQDEVVAKHSSMKRRRTTSNTAATSKQTKAVKATEIKRKRSEKRQRDLSLLPTMPLDILFTICSMLSPQDLISLSRVDENFCLTLTAKNVSFVWREVREAEGGIEPPRGIPEYQWVDLLFGIPACDLCDGKKAHVEWKLRRCVCKPCLKEKFTLIRNIGGHIDFYLDKDEAMPSSSHAEADQQRKETISARFIGSPTVLATDNEAQTGSQTGISGPTVETVRQSRLVQLEEDLLELESPGNPFSPEECDDETERDFEFIWATAGPLFRLAEADRDGIGHRRMSDAYDILKKHMRINLYKSNILSLAQYKRFQKILIGMEQLLARVHLIRTENSDVGFRLNRELYSEFMSMLRERKLRAQVSLEANGIPKLALPAWGQSNDITEWISPRRMHKQDQDDLRDQIPSLPPLDEPFDSVSQYNRSPTQPDHPDIEARPSTGRHRTLVPIPQLRYRNRTSTLQQPGSNIAKNWTSYTFQNGGQRSNGAAQEDFLGPFRHGQAPYSNPRRNPEEEEDRHSRRFQNPHSRTGARPNSTVASNDSGPQFDQKLKLADVPTWDGNGDTIVAWMRKIDDLSAWSDKVFVQLGKIIPKRLTDSAEKWYFSLPMAHREILEEDWDTMREAIAAFYMNRKWWEDHKAKALRATYREWGHSRETPSEYYIRKKELMTLASEVSDHELISEIMGGAPAVWHTVLNTESYETAVQFQNAIRFHEHTLMRLSHPSQAPQFERPVSFRNPDSRYGNQERTVRTNLAGTLDGFPPPRFPRNDKNISKRRFTPKQKGARPCRHCGSDQHWDPECEHHYEDMKLARANMASISFDSSQAEYDDLYYSLDDSEVSGQDFDQTLQTTESACRLISSFEVDTAKPSALGGDSCNKTDSNEENLAPIRTFRVESKNACTSFYEKPALNRRTRRALARSISKTEFDTRNKPGHITDKSLIELRKLMERPPGCTFLGSKATEAIASVNSLHRDKIKVIIDSGSDITLISQEALRNLSHSPTIRAGQQINLVQVTGSSSISGFVKLDLYFDTEQGPVKINVEAYVVKGMTTPFILGNDFADQYSISVIRKGGESILTFGDTGRELKVSSSTSPTFLDKEGKTFTVRKRPDVSARISRSRIHRRSQKLHRRRKRAEGRGDVKAKVRAVIPPESCLRIPVDIHFSSDSQSLFVERSIQQDNNARQIYGSPDSLISADYPFLHISNFSDSPVVISKGQVLSKVHNPRNWLDREQRGEGKEFQEAHAAFIRHMVEEKNLMTTSSALAIRSQSEITSKAQRNATEPDDPASQEPIEGGPKTADTPGDPIPSARLLEELDLSPDLSQDQRKQLQEVIQRNQMAFGLDSRLGTNDA</sequence>
<name>A0A284QX46_ARMOS</name>
<dbReference type="EMBL" id="FUEG01000003">
    <property type="protein sequence ID" value="SJL01041.1"/>
    <property type="molecule type" value="Genomic_DNA"/>
</dbReference>
<dbReference type="InterPro" id="IPR036047">
    <property type="entry name" value="F-box-like_dom_sf"/>
</dbReference>
<dbReference type="GO" id="GO:0004190">
    <property type="term" value="F:aspartic-type endopeptidase activity"/>
    <property type="evidence" value="ECO:0007669"/>
    <property type="project" value="UniProtKB-KW"/>
</dbReference>
<accession>A0A284QX46</accession>
<dbReference type="STRING" id="47428.A0A284QX46"/>
<protein>
    <recommendedName>
        <fullName evidence="8">F-box domain-containing protein</fullName>
    </recommendedName>
</protein>
<dbReference type="PROSITE" id="PS50181">
    <property type="entry name" value="FBOX"/>
    <property type="match status" value="1"/>
</dbReference>
<evidence type="ECO:0000313" key="6">
    <source>
        <dbReference type="EMBL" id="SJL01041.1"/>
    </source>
</evidence>
<dbReference type="InterPro" id="IPR001969">
    <property type="entry name" value="Aspartic_peptidase_AS"/>
</dbReference>
<dbReference type="PROSITE" id="PS00141">
    <property type="entry name" value="ASP_PROTEASE"/>
    <property type="match status" value="1"/>
</dbReference>
<keyword evidence="1" id="KW-0645">Protease</keyword>
<dbReference type="CDD" id="cd00303">
    <property type="entry name" value="retropepsin_like"/>
    <property type="match status" value="1"/>
</dbReference>
<feature type="region of interest" description="Disordered" evidence="3">
    <location>
        <begin position="1618"/>
        <end position="1654"/>
    </location>
</feature>
<reference evidence="7" key="1">
    <citation type="journal article" date="2017" name="Nat. Ecol. Evol.">
        <title>Genome expansion and lineage-specific genetic innovations in the forest pathogenic fungi Armillaria.</title>
        <authorList>
            <person name="Sipos G."/>
            <person name="Prasanna A.N."/>
            <person name="Walter M.C."/>
            <person name="O'Connor E."/>
            <person name="Balint B."/>
            <person name="Krizsan K."/>
            <person name="Kiss B."/>
            <person name="Hess J."/>
            <person name="Varga T."/>
            <person name="Slot J."/>
            <person name="Riley R."/>
            <person name="Boka B."/>
            <person name="Rigling D."/>
            <person name="Barry K."/>
            <person name="Lee J."/>
            <person name="Mihaltcheva S."/>
            <person name="LaButti K."/>
            <person name="Lipzen A."/>
            <person name="Waldron R."/>
            <person name="Moloney N.M."/>
            <person name="Sperisen C."/>
            <person name="Kredics L."/>
            <person name="Vagvoelgyi C."/>
            <person name="Patrignani A."/>
            <person name="Fitzpatrick D."/>
            <person name="Nagy I."/>
            <person name="Doyle S."/>
            <person name="Anderson J.B."/>
            <person name="Grigoriev I.V."/>
            <person name="Gueldener U."/>
            <person name="Muensterkoetter M."/>
            <person name="Nagy L.G."/>
        </authorList>
    </citation>
    <scope>NUCLEOTIDE SEQUENCE [LARGE SCALE GENOMIC DNA]</scope>
    <source>
        <strain evidence="7">C18/9</strain>
    </source>
</reference>
<feature type="domain" description="F-box" evidence="5">
    <location>
        <begin position="403"/>
        <end position="452"/>
    </location>
</feature>
<feature type="compositionally biased region" description="Acidic residues" evidence="3">
    <location>
        <begin position="346"/>
        <end position="358"/>
    </location>
</feature>
<evidence type="ECO:0008006" key="8">
    <source>
        <dbReference type="Google" id="ProtNLM"/>
    </source>
</evidence>
<keyword evidence="2" id="KW-0378">Hydrolase</keyword>
<feature type="region of interest" description="Disordered" evidence="3">
    <location>
        <begin position="741"/>
        <end position="896"/>
    </location>
</feature>
<dbReference type="PROSITE" id="PS50175">
    <property type="entry name" value="ASP_PROT_RETROV"/>
    <property type="match status" value="1"/>
</dbReference>
<evidence type="ECO:0000313" key="7">
    <source>
        <dbReference type="Proteomes" id="UP000219338"/>
    </source>
</evidence>
<dbReference type="InterPro" id="IPR001995">
    <property type="entry name" value="Peptidase_A2_cat"/>
</dbReference>
<dbReference type="CDD" id="cd09917">
    <property type="entry name" value="F-box_SF"/>
    <property type="match status" value="1"/>
</dbReference>
<evidence type="ECO:0000256" key="3">
    <source>
        <dbReference type="SAM" id="MobiDB-lite"/>
    </source>
</evidence>
<keyword evidence="7" id="KW-1185">Reference proteome</keyword>
<feature type="compositionally biased region" description="Polar residues" evidence="3">
    <location>
        <begin position="808"/>
        <end position="838"/>
    </location>
</feature>
<feature type="compositionally biased region" description="Polar residues" evidence="3">
    <location>
        <begin position="872"/>
        <end position="895"/>
    </location>
</feature>
<organism evidence="6 7">
    <name type="scientific">Armillaria ostoyae</name>
    <name type="common">Armillaria root rot fungus</name>
    <dbReference type="NCBI Taxonomy" id="47428"/>
    <lineage>
        <taxon>Eukaryota</taxon>
        <taxon>Fungi</taxon>
        <taxon>Dikarya</taxon>
        <taxon>Basidiomycota</taxon>
        <taxon>Agaricomycotina</taxon>
        <taxon>Agaricomycetes</taxon>
        <taxon>Agaricomycetidae</taxon>
        <taxon>Agaricales</taxon>
        <taxon>Marasmiineae</taxon>
        <taxon>Physalacriaceae</taxon>
        <taxon>Armillaria</taxon>
    </lineage>
</organism>
<proteinExistence type="predicted"/>
<dbReference type="InterPro" id="IPR021109">
    <property type="entry name" value="Peptidase_aspartic_dom_sf"/>
</dbReference>
<dbReference type="SUPFAM" id="SSF81383">
    <property type="entry name" value="F-box domain"/>
    <property type="match status" value="1"/>
</dbReference>
<dbReference type="OrthoDB" id="3203159at2759"/>
<feature type="region of interest" description="Disordered" evidence="3">
    <location>
        <begin position="335"/>
        <end position="384"/>
    </location>
</feature>
<gene>
    <name evidence="6" type="ORF">ARMOST_04357</name>
</gene>
<evidence type="ECO:0000259" key="5">
    <source>
        <dbReference type="PROSITE" id="PS50181"/>
    </source>
</evidence>
<keyword evidence="1" id="KW-0064">Aspartyl protease</keyword>
<feature type="domain" description="Peptidase A2" evidence="4">
    <location>
        <begin position="1323"/>
        <end position="1406"/>
    </location>
</feature>
<dbReference type="Gene3D" id="2.40.70.10">
    <property type="entry name" value="Acid Proteases"/>
    <property type="match status" value="1"/>
</dbReference>
<dbReference type="Proteomes" id="UP000219338">
    <property type="component" value="Unassembled WGS sequence"/>
</dbReference>
<dbReference type="GO" id="GO:0006508">
    <property type="term" value="P:proteolysis"/>
    <property type="evidence" value="ECO:0007669"/>
    <property type="project" value="InterPro"/>
</dbReference>